<sequence length="223" mass="24248">MGGTARFTVLRRKPESWARLRLAALYSGLHRKAVRFLACVVVFTTIPAHAQDRPATSSPGVEAPAERLPTDIRRVTLIVRDMEASLKLYRDVVGLKVNYDTVVETSGVALPAGEPGARARLVLLNSNDPFIGWIGLMQWIDPPLPDPGPYPKRMGPGGHVIVMNTDDVDGRCAAAARVPGVTMTAPPRMQEYPGRGGGPVIRVRGCNFFDPDGTLIEMNQILK</sequence>
<feature type="domain" description="VOC" evidence="1">
    <location>
        <begin position="71"/>
        <end position="221"/>
    </location>
</feature>
<keyword evidence="3" id="KW-1185">Reference proteome</keyword>
<dbReference type="Pfam" id="PF00903">
    <property type="entry name" value="Glyoxalase"/>
    <property type="match status" value="1"/>
</dbReference>
<name>A0A2V3V7V2_9SPHN</name>
<evidence type="ECO:0000313" key="2">
    <source>
        <dbReference type="EMBL" id="PXW76235.1"/>
    </source>
</evidence>
<evidence type="ECO:0000313" key="3">
    <source>
        <dbReference type="Proteomes" id="UP000248014"/>
    </source>
</evidence>
<evidence type="ECO:0000259" key="1">
    <source>
        <dbReference type="PROSITE" id="PS51819"/>
    </source>
</evidence>
<dbReference type="Gene3D" id="3.10.180.10">
    <property type="entry name" value="2,3-Dihydroxybiphenyl 1,2-Dioxygenase, domain 1"/>
    <property type="match status" value="1"/>
</dbReference>
<dbReference type="EMBL" id="QJJM01000005">
    <property type="protein sequence ID" value="PXW76235.1"/>
    <property type="molecule type" value="Genomic_DNA"/>
</dbReference>
<dbReference type="GO" id="GO:0051213">
    <property type="term" value="F:dioxygenase activity"/>
    <property type="evidence" value="ECO:0007669"/>
    <property type="project" value="UniProtKB-KW"/>
</dbReference>
<dbReference type="AlphaFoldDB" id="A0A2V3V7V2"/>
<dbReference type="Proteomes" id="UP000248014">
    <property type="component" value="Unassembled WGS sequence"/>
</dbReference>
<organism evidence="2 3">
    <name type="scientific">Blastomonas natatoria</name>
    <dbReference type="NCBI Taxonomy" id="34015"/>
    <lineage>
        <taxon>Bacteria</taxon>
        <taxon>Pseudomonadati</taxon>
        <taxon>Pseudomonadota</taxon>
        <taxon>Alphaproteobacteria</taxon>
        <taxon>Sphingomonadales</taxon>
        <taxon>Sphingomonadaceae</taxon>
        <taxon>Blastomonas</taxon>
    </lineage>
</organism>
<protein>
    <submittedName>
        <fullName evidence="2">Catechol 2,3-dioxygenase-like lactoylglutathione lyase family enzyme</fullName>
    </submittedName>
</protein>
<gene>
    <name evidence="2" type="ORF">C7451_1056</name>
</gene>
<dbReference type="SUPFAM" id="SSF54593">
    <property type="entry name" value="Glyoxalase/Bleomycin resistance protein/Dihydroxybiphenyl dioxygenase"/>
    <property type="match status" value="1"/>
</dbReference>
<dbReference type="GO" id="GO:0016829">
    <property type="term" value="F:lyase activity"/>
    <property type="evidence" value="ECO:0007669"/>
    <property type="project" value="UniProtKB-KW"/>
</dbReference>
<dbReference type="PROSITE" id="PS51819">
    <property type="entry name" value="VOC"/>
    <property type="match status" value="1"/>
</dbReference>
<keyword evidence="2" id="KW-0456">Lyase</keyword>
<dbReference type="InterPro" id="IPR037523">
    <property type="entry name" value="VOC_core"/>
</dbReference>
<dbReference type="OrthoDB" id="108351at2"/>
<keyword evidence="2" id="KW-0223">Dioxygenase</keyword>
<reference evidence="2 3" key="1">
    <citation type="submission" date="2018-05" db="EMBL/GenBank/DDBJ databases">
        <title>Genomic Encyclopedia of Type Strains, Phase IV (KMG-IV): sequencing the most valuable type-strain genomes for metagenomic binning, comparative biology and taxonomic classification.</title>
        <authorList>
            <person name="Goeker M."/>
        </authorList>
    </citation>
    <scope>NUCLEOTIDE SEQUENCE [LARGE SCALE GENOMIC DNA]</scope>
    <source>
        <strain evidence="2 3">DSM 3183</strain>
    </source>
</reference>
<comment type="caution">
    <text evidence="2">The sequence shown here is derived from an EMBL/GenBank/DDBJ whole genome shotgun (WGS) entry which is preliminary data.</text>
</comment>
<proteinExistence type="predicted"/>
<accession>A0A2V3V7V2</accession>
<dbReference type="InterPro" id="IPR029068">
    <property type="entry name" value="Glyas_Bleomycin-R_OHBP_Dase"/>
</dbReference>
<keyword evidence="2" id="KW-0560">Oxidoreductase</keyword>
<dbReference type="InterPro" id="IPR004360">
    <property type="entry name" value="Glyas_Fos-R_dOase_dom"/>
</dbReference>